<evidence type="ECO:0000313" key="1">
    <source>
        <dbReference type="EMBL" id="PWU46116.1"/>
    </source>
</evidence>
<dbReference type="EMBL" id="QGSV01000228">
    <property type="protein sequence ID" value="PWU46116.1"/>
    <property type="molecule type" value="Genomic_DNA"/>
</dbReference>
<name>A0A317JZB9_9ACTN</name>
<dbReference type="Proteomes" id="UP000245683">
    <property type="component" value="Unassembled WGS sequence"/>
</dbReference>
<dbReference type="OrthoDB" id="4559810at2"/>
<reference evidence="2" key="1">
    <citation type="submission" date="2018-05" db="EMBL/GenBank/DDBJ databases">
        <title>Micromonospora globispora sp. nov. and Micromonospora rugosa sp. nov., isolated from marine sediment.</title>
        <authorList>
            <person name="Carro L."/>
            <person name="Aysel V."/>
            <person name="Cetin D."/>
            <person name="Igual J.M."/>
            <person name="Klenk H.-P."/>
            <person name="Trujillo M.E."/>
            <person name="Sahin N."/>
        </authorList>
    </citation>
    <scope>NUCLEOTIDE SEQUENCE [LARGE SCALE GENOMIC DNA]</scope>
    <source>
        <strain evidence="2">S2904</strain>
    </source>
</reference>
<dbReference type="AlphaFoldDB" id="A0A317JZB9"/>
<comment type="caution">
    <text evidence="1">The sequence shown here is derived from an EMBL/GenBank/DDBJ whole genome shotgun (WGS) entry which is preliminary data.</text>
</comment>
<organism evidence="1 2">
    <name type="scientific">Micromonospora globispora</name>
    <dbReference type="NCBI Taxonomy" id="1450148"/>
    <lineage>
        <taxon>Bacteria</taxon>
        <taxon>Bacillati</taxon>
        <taxon>Actinomycetota</taxon>
        <taxon>Actinomycetes</taxon>
        <taxon>Micromonosporales</taxon>
        <taxon>Micromonosporaceae</taxon>
        <taxon>Micromonospora</taxon>
    </lineage>
</organism>
<accession>A0A317JZB9</accession>
<keyword evidence="2" id="KW-1185">Reference proteome</keyword>
<evidence type="ECO:0000313" key="2">
    <source>
        <dbReference type="Proteomes" id="UP000245683"/>
    </source>
</evidence>
<dbReference type="InterPro" id="IPR012340">
    <property type="entry name" value="NA-bd_OB-fold"/>
</dbReference>
<dbReference type="Gene3D" id="2.40.50.140">
    <property type="entry name" value="Nucleic acid-binding proteins"/>
    <property type="match status" value="1"/>
</dbReference>
<proteinExistence type="predicted"/>
<sequence>MVDGRLLVGRIGRVVHALRGGDRPGEVRVVVDGMAHYYLAYASTPVPTGAEVLIINDRGARQIDVEPWPIVAGGDGPR</sequence>
<protein>
    <submittedName>
        <fullName evidence="1">Uncharacterized protein</fullName>
    </submittedName>
</protein>
<gene>
    <name evidence="1" type="ORF">DLJ46_19125</name>
</gene>